<dbReference type="Proteomes" id="UP001221413">
    <property type="component" value="Unassembled WGS sequence"/>
</dbReference>
<organism evidence="2 3">
    <name type="scientific">Drechslerella dactyloides</name>
    <name type="common">Nematode-trapping fungus</name>
    <name type="synonym">Arthrobotrys dactyloides</name>
    <dbReference type="NCBI Taxonomy" id="74499"/>
    <lineage>
        <taxon>Eukaryota</taxon>
        <taxon>Fungi</taxon>
        <taxon>Dikarya</taxon>
        <taxon>Ascomycota</taxon>
        <taxon>Pezizomycotina</taxon>
        <taxon>Orbiliomycetes</taxon>
        <taxon>Orbiliales</taxon>
        <taxon>Orbiliaceae</taxon>
        <taxon>Drechslerella</taxon>
    </lineage>
</organism>
<evidence type="ECO:0000313" key="3">
    <source>
        <dbReference type="Proteomes" id="UP001221413"/>
    </source>
</evidence>
<dbReference type="AlphaFoldDB" id="A0AAD6J474"/>
<comment type="caution">
    <text evidence="2">The sequence shown here is derived from an EMBL/GenBank/DDBJ whole genome shotgun (WGS) entry which is preliminary data.</text>
</comment>
<protein>
    <submittedName>
        <fullName evidence="2">Uncharacterized protein</fullName>
    </submittedName>
</protein>
<dbReference type="PROSITE" id="PS51257">
    <property type="entry name" value="PROKAR_LIPOPROTEIN"/>
    <property type="match status" value="1"/>
</dbReference>
<feature type="region of interest" description="Disordered" evidence="1">
    <location>
        <begin position="71"/>
        <end position="95"/>
    </location>
</feature>
<keyword evidence="3" id="KW-1185">Reference proteome</keyword>
<proteinExistence type="predicted"/>
<evidence type="ECO:0000313" key="2">
    <source>
        <dbReference type="EMBL" id="KAJ6262950.1"/>
    </source>
</evidence>
<evidence type="ECO:0000256" key="1">
    <source>
        <dbReference type="SAM" id="MobiDB-lite"/>
    </source>
</evidence>
<sequence>MPRENAAGQALGTHSQMPLFGSLGCFEDAVRDVQWARNSGRLDSDWSDTDTAINQFACVVADVRFCGVGGHARGRQAGYSRIDNDRRRGQSATSD</sequence>
<reference evidence="2" key="1">
    <citation type="submission" date="2023-01" db="EMBL/GenBank/DDBJ databases">
        <title>The chitinases involved in constricting ring structure development in the nematode-trapping fungus Drechslerella dactyloides.</title>
        <authorList>
            <person name="Wang R."/>
            <person name="Zhang L."/>
            <person name="Tang P."/>
            <person name="Li S."/>
            <person name="Liang L."/>
        </authorList>
    </citation>
    <scope>NUCLEOTIDE SEQUENCE</scope>
    <source>
        <strain evidence="2">YMF1.00031</strain>
    </source>
</reference>
<gene>
    <name evidence="2" type="ORF">Dda_1508</name>
</gene>
<accession>A0AAD6J474</accession>
<name>A0AAD6J474_DREDA</name>
<dbReference type="EMBL" id="JAQGDS010000002">
    <property type="protein sequence ID" value="KAJ6262950.1"/>
    <property type="molecule type" value="Genomic_DNA"/>
</dbReference>